<dbReference type="Proteomes" id="UP000230233">
    <property type="component" value="Chromosome II"/>
</dbReference>
<dbReference type="AlphaFoldDB" id="A0A2G5V9R0"/>
<proteinExistence type="predicted"/>
<dbReference type="OrthoDB" id="10470495at2759"/>
<name>A0A2G5V9R0_9PELO</name>
<keyword evidence="1" id="KW-0732">Signal</keyword>
<gene>
    <name evidence="2" type="primary">Cnig_chr_II.g7435</name>
    <name evidence="2" type="ORF">B9Z55_007435</name>
</gene>
<feature type="chain" id="PRO_5013969458" evidence="1">
    <location>
        <begin position="19"/>
        <end position="111"/>
    </location>
</feature>
<sequence length="111" mass="13084">MQFSKVVFFFFLSVFVSSFGVNAFSLESKASHLKAIGHDFEELEEKESKIYAEIYKEIYVLKQYERKLRARRGVCGSKVLEKVIQICGDFREFQRHLSFLNRNLFQVLTQS</sequence>
<organism evidence="2 3">
    <name type="scientific">Caenorhabditis nigoni</name>
    <dbReference type="NCBI Taxonomy" id="1611254"/>
    <lineage>
        <taxon>Eukaryota</taxon>
        <taxon>Metazoa</taxon>
        <taxon>Ecdysozoa</taxon>
        <taxon>Nematoda</taxon>
        <taxon>Chromadorea</taxon>
        <taxon>Rhabditida</taxon>
        <taxon>Rhabditina</taxon>
        <taxon>Rhabditomorpha</taxon>
        <taxon>Rhabditoidea</taxon>
        <taxon>Rhabditidae</taxon>
        <taxon>Peloderinae</taxon>
        <taxon>Caenorhabditis</taxon>
    </lineage>
</organism>
<dbReference type="EMBL" id="PDUG01000002">
    <property type="protein sequence ID" value="PIC48482.1"/>
    <property type="molecule type" value="Genomic_DNA"/>
</dbReference>
<evidence type="ECO:0000313" key="2">
    <source>
        <dbReference type="EMBL" id="PIC48482.1"/>
    </source>
</evidence>
<reference evidence="3" key="1">
    <citation type="submission" date="2017-10" db="EMBL/GenBank/DDBJ databases">
        <title>Rapid genome shrinkage in a self-fertile nematode reveals novel sperm competition proteins.</title>
        <authorList>
            <person name="Yin D."/>
            <person name="Schwarz E.M."/>
            <person name="Thomas C.G."/>
            <person name="Felde R.L."/>
            <person name="Korf I.F."/>
            <person name="Cutter A.D."/>
            <person name="Schartner C.M."/>
            <person name="Ralston E.J."/>
            <person name="Meyer B.J."/>
            <person name="Haag E.S."/>
        </authorList>
    </citation>
    <scope>NUCLEOTIDE SEQUENCE [LARGE SCALE GENOMIC DNA]</scope>
    <source>
        <strain evidence="3">JU1422</strain>
    </source>
</reference>
<evidence type="ECO:0000313" key="3">
    <source>
        <dbReference type="Proteomes" id="UP000230233"/>
    </source>
</evidence>
<accession>A0A2G5V9R0</accession>
<protein>
    <submittedName>
        <fullName evidence="2">Uncharacterized protein</fullName>
    </submittedName>
</protein>
<feature type="signal peptide" evidence="1">
    <location>
        <begin position="1"/>
        <end position="18"/>
    </location>
</feature>
<keyword evidence="3" id="KW-1185">Reference proteome</keyword>
<comment type="caution">
    <text evidence="2">The sequence shown here is derived from an EMBL/GenBank/DDBJ whole genome shotgun (WGS) entry which is preliminary data.</text>
</comment>
<evidence type="ECO:0000256" key="1">
    <source>
        <dbReference type="SAM" id="SignalP"/>
    </source>
</evidence>